<dbReference type="Proteomes" id="UP000321577">
    <property type="component" value="Unassembled WGS sequence"/>
</dbReference>
<accession>A0A512MI94</accession>
<dbReference type="PROSITE" id="PS50096">
    <property type="entry name" value="IQ"/>
    <property type="match status" value="1"/>
</dbReference>
<dbReference type="OrthoDB" id="192890at2"/>
<dbReference type="RefSeq" id="WP_146856360.1">
    <property type="nucleotide sequence ID" value="NZ_BKAG01000110.1"/>
</dbReference>
<name>A0A512MI94_9BACT</name>
<gene>
    <name evidence="1" type="ORF">BGE01nite_57560</name>
</gene>
<comment type="caution">
    <text evidence="1">The sequence shown here is derived from an EMBL/GenBank/DDBJ whole genome shotgun (WGS) entry which is preliminary data.</text>
</comment>
<evidence type="ECO:0000313" key="2">
    <source>
        <dbReference type="Proteomes" id="UP000321577"/>
    </source>
</evidence>
<dbReference type="Gene3D" id="3.90.1690.10">
    <property type="entry name" value="phage-related protein like domain"/>
    <property type="match status" value="1"/>
</dbReference>
<dbReference type="InterPro" id="IPR053738">
    <property type="entry name" value="Lambda_capsid_assembly"/>
</dbReference>
<evidence type="ECO:0000313" key="1">
    <source>
        <dbReference type="EMBL" id="GEP46465.1"/>
    </source>
</evidence>
<keyword evidence="2" id="KW-1185">Reference proteome</keyword>
<proteinExistence type="predicted"/>
<dbReference type="EMBL" id="BKAG01000110">
    <property type="protein sequence ID" value="GEP46465.1"/>
    <property type="molecule type" value="Genomic_DNA"/>
</dbReference>
<organism evidence="1 2">
    <name type="scientific">Brevifollis gellanilyticus</name>
    <dbReference type="NCBI Taxonomy" id="748831"/>
    <lineage>
        <taxon>Bacteria</taxon>
        <taxon>Pseudomonadati</taxon>
        <taxon>Verrucomicrobiota</taxon>
        <taxon>Verrucomicrobiia</taxon>
        <taxon>Verrucomicrobiales</taxon>
        <taxon>Verrucomicrobiaceae</taxon>
    </lineage>
</organism>
<dbReference type="AlphaFoldDB" id="A0A512MI94"/>
<sequence length="344" mass="37444">MKINAQARAALMRKAYHALINAADAATLHYAPSYTGAHRHGEITELNADMLTEGTYREALTTYAVGYPGVDFSADLEALAPGVPVARRFDFKSHDNAEAFYSELTDDLRAPGGDFKSVEFTSEEISAKTQNRGLMVCVDADQVKDNPNWEQTYTRMLLNRLRLNQLRRAINLLSASATNTAKTWDAAAGKDPDSDVFADILTGHTAAGVRPNRVAYGPTAWSKRVLSHRAQDSAGGFASAGLTPEQVAQFLGVEQVLVCQARYATSASAKAEALGNLVLEYHALSGATVEDASNIKRFWSPCDNGMELMVHRWDIGPKKLALAVEVHELMKITSTLGIRKLTIS</sequence>
<protein>
    <submittedName>
        <fullName evidence="1">Uncharacterized protein</fullName>
    </submittedName>
</protein>
<reference evidence="1 2" key="1">
    <citation type="submission" date="2019-07" db="EMBL/GenBank/DDBJ databases">
        <title>Whole genome shotgun sequence of Brevifollis gellanilyticus NBRC 108608.</title>
        <authorList>
            <person name="Hosoyama A."/>
            <person name="Uohara A."/>
            <person name="Ohji S."/>
            <person name="Ichikawa N."/>
        </authorList>
    </citation>
    <scope>NUCLEOTIDE SEQUENCE [LARGE SCALE GENOMIC DNA]</scope>
    <source>
        <strain evidence="1 2">NBRC 108608</strain>
    </source>
</reference>